<feature type="transmembrane region" description="Helical" evidence="1">
    <location>
        <begin position="442"/>
        <end position="461"/>
    </location>
</feature>
<keyword evidence="1" id="KW-1133">Transmembrane helix</keyword>
<keyword evidence="1" id="KW-0472">Membrane</keyword>
<evidence type="ECO:0000256" key="1">
    <source>
        <dbReference type="SAM" id="Phobius"/>
    </source>
</evidence>
<feature type="transmembrane region" description="Helical" evidence="1">
    <location>
        <begin position="215"/>
        <end position="233"/>
    </location>
</feature>
<evidence type="ECO:0000313" key="2">
    <source>
        <dbReference type="EMBL" id="AXI99852.1"/>
    </source>
</evidence>
<feature type="transmembrane region" description="Helical" evidence="1">
    <location>
        <begin position="416"/>
        <end position="436"/>
    </location>
</feature>
<dbReference type="RefSeq" id="WP_114983185.1">
    <property type="nucleotide sequence ID" value="NZ_CP027806.1"/>
</dbReference>
<name>A0A345UHA1_9BACT</name>
<dbReference type="EMBL" id="CP027806">
    <property type="protein sequence ID" value="AXI99852.1"/>
    <property type="molecule type" value="Genomic_DNA"/>
</dbReference>
<sequence>MENTLTRPNTIRLAAFIIKTRTKMLVTGEENKLLNIGRILILVVLLLYGSFGALALLTLETEQRLLIESAVLISLAFIIFFSGVFPIIRFPVRIIPAYAPVSERAAGALNLLYNTTRPGTVYGIWFLIILSILSYSLGPWLFLDGLFVIIAASALDFGTKHSVQLWRASRQTEGAPLISPEAALTALLAATASVCFAGLYFWFRPVFYGTMPWTGSILLFTAAVSAVAFYMFLTQRYAEIRHIRDTTDNSTLVSLLKAPGSLSGYAAQLYNRRETSRQLYLVIPVILILGGVYLYLIQGYLPAYIAYLLAIPLLPFSYLHNNYWGFFPELWSSQSISPKARKLRWQFYTGSLWRVLGWYAVLAFPVLFFIGQFEWKQLLVFILLSPPALLTGYWSSIRLPKKVRDGSTVISFSRTMNNTSALVSFFETTLFLGLTLLLISGFYFIFTAAYLLVLITCWFMVKSVENNPAAFERVSTVLLR</sequence>
<feature type="transmembrane region" description="Helical" evidence="1">
    <location>
        <begin position="65"/>
        <end position="88"/>
    </location>
</feature>
<feature type="transmembrane region" description="Helical" evidence="1">
    <location>
        <begin position="377"/>
        <end position="395"/>
    </location>
</feature>
<feature type="transmembrane region" description="Helical" evidence="1">
    <location>
        <begin position="39"/>
        <end position="59"/>
    </location>
</feature>
<proteinExistence type="predicted"/>
<organism evidence="2 3">
    <name type="scientific">Cyclonatronum proteinivorum</name>
    <dbReference type="NCBI Taxonomy" id="1457365"/>
    <lineage>
        <taxon>Bacteria</taxon>
        <taxon>Pseudomonadati</taxon>
        <taxon>Balneolota</taxon>
        <taxon>Balneolia</taxon>
        <taxon>Balneolales</taxon>
        <taxon>Cyclonatronaceae</taxon>
        <taxon>Cyclonatronum</taxon>
    </lineage>
</organism>
<dbReference type="AlphaFoldDB" id="A0A345UHA1"/>
<feature type="transmembrane region" description="Helical" evidence="1">
    <location>
        <begin position="304"/>
        <end position="326"/>
    </location>
</feature>
<evidence type="ECO:0000313" key="3">
    <source>
        <dbReference type="Proteomes" id="UP000254808"/>
    </source>
</evidence>
<dbReference type="KEGG" id="cprv:CYPRO_0568"/>
<keyword evidence="1" id="KW-0812">Transmembrane</keyword>
<feature type="transmembrane region" description="Helical" evidence="1">
    <location>
        <begin position="119"/>
        <end position="135"/>
    </location>
</feature>
<protein>
    <submittedName>
        <fullName evidence="2">Uncharacterized protein</fullName>
    </submittedName>
</protein>
<dbReference type="Proteomes" id="UP000254808">
    <property type="component" value="Chromosome"/>
</dbReference>
<accession>A0A345UHA1</accession>
<gene>
    <name evidence="2" type="ORF">CYPRO_0568</name>
</gene>
<feature type="transmembrane region" description="Helical" evidence="1">
    <location>
        <begin position="347"/>
        <end position="371"/>
    </location>
</feature>
<reference evidence="2 3" key="1">
    <citation type="submission" date="2018-03" db="EMBL/GenBank/DDBJ databases">
        <title>Phenotypic and genomic properties of Cyclonatronum proteinivorum gen. nov., sp. nov., a haloalkaliphilic bacteroidete from soda lakes possessing Na+-translocating rhodopsin.</title>
        <authorList>
            <person name="Toshchakov S.V."/>
            <person name="Korzhenkov A."/>
            <person name="Samarov N.I."/>
            <person name="Kublanov I.V."/>
            <person name="Muntyan M.S."/>
            <person name="Sorokin D.Y."/>
        </authorList>
    </citation>
    <scope>NUCLEOTIDE SEQUENCE [LARGE SCALE GENOMIC DNA]</scope>
    <source>
        <strain evidence="2 3">Omega</strain>
    </source>
</reference>
<feature type="transmembrane region" description="Helical" evidence="1">
    <location>
        <begin position="279"/>
        <end position="298"/>
    </location>
</feature>
<keyword evidence="3" id="KW-1185">Reference proteome</keyword>